<dbReference type="EMBL" id="LOYH01000086">
    <property type="protein sequence ID" value="KVK76349.1"/>
    <property type="molecule type" value="Genomic_DNA"/>
</dbReference>
<sequence length="179" mass="19965">MSAHALTTPNDACRAGCDLALRMAALNRGWQQEWHALAGRCIRRDHDAVRGLQQALTDTNEWTAFGEAARLAMRDYTIATVAIWQDATELCMRGQFESAGAWRTWLREYGAGGLARCQTDWLPDLGRLAVINEASMPWRDWMAAFELGITEAVGASDGEATAVRRLDDRHAAQEHDHVR</sequence>
<dbReference type="Proteomes" id="UP000069001">
    <property type="component" value="Unassembled WGS sequence"/>
</dbReference>
<gene>
    <name evidence="1" type="ORF">WS90_24380</name>
</gene>
<comment type="caution">
    <text evidence="1">The sequence shown here is derived from an EMBL/GenBank/DDBJ whole genome shotgun (WGS) entry which is preliminary data.</text>
</comment>
<evidence type="ECO:0000313" key="2">
    <source>
        <dbReference type="Proteomes" id="UP000069001"/>
    </source>
</evidence>
<name>A0A104AGY1_BURCE</name>
<protein>
    <submittedName>
        <fullName evidence="1">Uncharacterized protein</fullName>
    </submittedName>
</protein>
<dbReference type="RefSeq" id="WP_059521278.1">
    <property type="nucleotide sequence ID" value="NZ_LOXZ01000005.1"/>
</dbReference>
<proteinExistence type="predicted"/>
<evidence type="ECO:0000313" key="1">
    <source>
        <dbReference type="EMBL" id="KVK76349.1"/>
    </source>
</evidence>
<organism evidence="1 2">
    <name type="scientific">Burkholderia cepacia</name>
    <name type="common">Pseudomonas cepacia</name>
    <dbReference type="NCBI Taxonomy" id="292"/>
    <lineage>
        <taxon>Bacteria</taxon>
        <taxon>Pseudomonadati</taxon>
        <taxon>Pseudomonadota</taxon>
        <taxon>Betaproteobacteria</taxon>
        <taxon>Burkholderiales</taxon>
        <taxon>Burkholderiaceae</taxon>
        <taxon>Burkholderia</taxon>
        <taxon>Burkholderia cepacia complex</taxon>
    </lineage>
</organism>
<reference evidence="1 2" key="1">
    <citation type="submission" date="2015-11" db="EMBL/GenBank/DDBJ databases">
        <title>Expanding the genomic diversity of Burkholderia species for the development of highly accurate diagnostics.</title>
        <authorList>
            <person name="Sahl J."/>
            <person name="Keim P."/>
            <person name="Wagner D."/>
        </authorList>
    </citation>
    <scope>NUCLEOTIDE SEQUENCE [LARGE SCALE GENOMIC DNA]</scope>
    <source>
        <strain evidence="1 2">MSMB1302</strain>
    </source>
</reference>
<accession>A0A104AGY1</accession>
<dbReference type="AlphaFoldDB" id="A0A104AGY1"/>